<evidence type="ECO:0008006" key="3">
    <source>
        <dbReference type="Google" id="ProtNLM"/>
    </source>
</evidence>
<accession>A0ABR1HI47</accession>
<keyword evidence="2" id="KW-1185">Reference proteome</keyword>
<evidence type="ECO:0000313" key="1">
    <source>
        <dbReference type="EMBL" id="KAK7420870.1"/>
    </source>
</evidence>
<organism evidence="1 2">
    <name type="scientific">Neonectria magnoliae</name>
    <dbReference type="NCBI Taxonomy" id="2732573"/>
    <lineage>
        <taxon>Eukaryota</taxon>
        <taxon>Fungi</taxon>
        <taxon>Dikarya</taxon>
        <taxon>Ascomycota</taxon>
        <taxon>Pezizomycotina</taxon>
        <taxon>Sordariomycetes</taxon>
        <taxon>Hypocreomycetidae</taxon>
        <taxon>Hypocreales</taxon>
        <taxon>Nectriaceae</taxon>
        <taxon>Neonectria</taxon>
    </lineage>
</organism>
<dbReference type="Proteomes" id="UP001498421">
    <property type="component" value="Unassembled WGS sequence"/>
</dbReference>
<proteinExistence type="predicted"/>
<sequence>MARRRTVPLSAAPSLSAALSLPGTTALFSLTKPPAPSGSPQLSVDDPSKRLHNIRPGSSTMSRLFTVPPEITAHITSFLHGKDLED</sequence>
<evidence type="ECO:0000313" key="2">
    <source>
        <dbReference type="Proteomes" id="UP001498421"/>
    </source>
</evidence>
<dbReference type="EMBL" id="JAZAVK010000128">
    <property type="protein sequence ID" value="KAK7420870.1"/>
    <property type="molecule type" value="Genomic_DNA"/>
</dbReference>
<reference evidence="1 2" key="1">
    <citation type="journal article" date="2025" name="Microbiol. Resour. Announc.">
        <title>Draft genome sequences for Neonectria magnoliae and Neonectria punicea, canker pathogens of Liriodendron tulipifera and Acer saccharum in West Virginia.</title>
        <authorList>
            <person name="Petronek H.M."/>
            <person name="Kasson M.T."/>
            <person name="Metheny A.M."/>
            <person name="Stauder C.M."/>
            <person name="Lovett B."/>
            <person name="Lynch S.C."/>
            <person name="Garnas J.R."/>
            <person name="Kasson L.R."/>
            <person name="Stajich J.E."/>
        </authorList>
    </citation>
    <scope>NUCLEOTIDE SEQUENCE [LARGE SCALE GENOMIC DNA]</scope>
    <source>
        <strain evidence="1 2">NRRL 64651</strain>
    </source>
</reference>
<name>A0ABR1HI47_9HYPO</name>
<gene>
    <name evidence="1" type="ORF">QQZ08_010199</name>
</gene>
<comment type="caution">
    <text evidence="1">The sequence shown here is derived from an EMBL/GenBank/DDBJ whole genome shotgun (WGS) entry which is preliminary data.</text>
</comment>
<protein>
    <recommendedName>
        <fullName evidence="3">F-box domain-containing protein</fullName>
    </recommendedName>
</protein>